<dbReference type="GO" id="GO:0003677">
    <property type="term" value="F:DNA binding"/>
    <property type="evidence" value="ECO:0007669"/>
    <property type="project" value="UniProtKB-UniRule"/>
</dbReference>
<reference evidence="8 9" key="1">
    <citation type="submission" date="2012-12" db="EMBL/GenBank/DDBJ databases">
        <title>Genome assembly of Fulvivirga imtechensis AK7.</title>
        <authorList>
            <person name="Nupur N."/>
            <person name="Khatri I."/>
            <person name="Kumar R."/>
            <person name="Subramanian S."/>
            <person name="Pinnaka A."/>
        </authorList>
    </citation>
    <scope>NUCLEOTIDE SEQUENCE [LARGE SCALE GENOMIC DNA]</scope>
    <source>
        <strain evidence="8 9">AK7</strain>
    </source>
</reference>
<dbReference type="Gene3D" id="1.10.443.10">
    <property type="entry name" value="Intergrase catalytic core"/>
    <property type="match status" value="1"/>
</dbReference>
<dbReference type="InterPro" id="IPR004107">
    <property type="entry name" value="Integrase_SAM-like_N"/>
</dbReference>
<comment type="caution">
    <text evidence="8">The sequence shown here is derived from an EMBL/GenBank/DDBJ whole genome shotgun (WGS) entry which is preliminary data.</text>
</comment>
<protein>
    <submittedName>
        <fullName evidence="8">Uncharacterized protein</fullName>
    </submittedName>
</protein>
<dbReference type="InterPro" id="IPR050090">
    <property type="entry name" value="Tyrosine_recombinase_XerCD"/>
</dbReference>
<dbReference type="InterPro" id="IPR011010">
    <property type="entry name" value="DNA_brk_join_enz"/>
</dbReference>
<sequence length="291" mass="34266">MSTTFKAYLEAKNYHPKVLEAYLHYQKQFMAWLETENLTVETCQYADLLSYVKELKQKQTSVYNQNNYIRGIRYFYEYLQSEEKIKHNPARKLYIKGRVQQLPSDLLTKKEMNQIYVGCPNETPAQKRNKIMLGLVIYQALRQDEIAALKPEDIDLHQGTIFIKKTGRGARRILKLEAHQILPLQEYIKEVLPEIREKAENPTDKLIISLGKNTNLKELVSSLMKAMRKENPRFKNLLHIRTSVISHWINEKNIVEVQYMAGHKSITSTEVYKHVNMKDLKKALDEYHPLR</sequence>
<dbReference type="CDD" id="cd00397">
    <property type="entry name" value="DNA_BRE_C"/>
    <property type="match status" value="1"/>
</dbReference>
<evidence type="ECO:0000256" key="3">
    <source>
        <dbReference type="ARBA" id="ARBA00023125"/>
    </source>
</evidence>
<feature type="domain" description="Core-binding (CB)" evidence="7">
    <location>
        <begin position="1"/>
        <end position="80"/>
    </location>
</feature>
<evidence type="ECO:0000256" key="1">
    <source>
        <dbReference type="ARBA" id="ARBA00008857"/>
    </source>
</evidence>
<dbReference type="AlphaFoldDB" id="L8JJZ5"/>
<evidence type="ECO:0000313" key="8">
    <source>
        <dbReference type="EMBL" id="ELR68583.1"/>
    </source>
</evidence>
<keyword evidence="4" id="KW-0233">DNA recombination</keyword>
<keyword evidence="2" id="KW-0229">DNA integration</keyword>
<dbReference type="PROSITE" id="PS51900">
    <property type="entry name" value="CB"/>
    <property type="match status" value="1"/>
</dbReference>
<evidence type="ECO:0000256" key="5">
    <source>
        <dbReference type="PROSITE-ProRule" id="PRU01248"/>
    </source>
</evidence>
<evidence type="ECO:0000259" key="6">
    <source>
        <dbReference type="PROSITE" id="PS51898"/>
    </source>
</evidence>
<dbReference type="PROSITE" id="PS51898">
    <property type="entry name" value="TYR_RECOMBINASE"/>
    <property type="match status" value="1"/>
</dbReference>
<dbReference type="PANTHER" id="PTHR30349:SF41">
    <property type="entry name" value="INTEGRASE_RECOMBINASE PROTEIN MJ0367-RELATED"/>
    <property type="match status" value="1"/>
</dbReference>
<dbReference type="PANTHER" id="PTHR30349">
    <property type="entry name" value="PHAGE INTEGRASE-RELATED"/>
    <property type="match status" value="1"/>
</dbReference>
<dbReference type="InterPro" id="IPR010998">
    <property type="entry name" value="Integrase_recombinase_N"/>
</dbReference>
<feature type="domain" description="Tyr recombinase" evidence="6">
    <location>
        <begin position="101"/>
        <end position="285"/>
    </location>
</feature>
<comment type="similarity">
    <text evidence="1">Belongs to the 'phage' integrase family.</text>
</comment>
<dbReference type="InterPro" id="IPR002104">
    <property type="entry name" value="Integrase_catalytic"/>
</dbReference>
<evidence type="ECO:0000313" key="9">
    <source>
        <dbReference type="Proteomes" id="UP000011135"/>
    </source>
</evidence>
<name>L8JJZ5_9BACT</name>
<dbReference type="STRING" id="1237149.C900_00231"/>
<dbReference type="GO" id="GO:0006310">
    <property type="term" value="P:DNA recombination"/>
    <property type="evidence" value="ECO:0007669"/>
    <property type="project" value="UniProtKB-KW"/>
</dbReference>
<proteinExistence type="inferred from homology"/>
<dbReference type="OrthoDB" id="1407105at2"/>
<dbReference type="InterPro" id="IPR013762">
    <property type="entry name" value="Integrase-like_cat_sf"/>
</dbReference>
<dbReference type="Gene3D" id="1.10.150.130">
    <property type="match status" value="1"/>
</dbReference>
<gene>
    <name evidence="8" type="ORF">C900_00231</name>
</gene>
<dbReference type="Proteomes" id="UP000011135">
    <property type="component" value="Unassembled WGS sequence"/>
</dbReference>
<keyword evidence="9" id="KW-1185">Reference proteome</keyword>
<evidence type="ECO:0000259" key="7">
    <source>
        <dbReference type="PROSITE" id="PS51900"/>
    </source>
</evidence>
<dbReference type="eggNOG" id="COG4974">
    <property type="taxonomic scope" value="Bacteria"/>
</dbReference>
<organism evidence="8 9">
    <name type="scientific">Fulvivirga imtechensis AK7</name>
    <dbReference type="NCBI Taxonomy" id="1237149"/>
    <lineage>
        <taxon>Bacteria</taxon>
        <taxon>Pseudomonadati</taxon>
        <taxon>Bacteroidota</taxon>
        <taxon>Cytophagia</taxon>
        <taxon>Cytophagales</taxon>
        <taxon>Fulvivirgaceae</taxon>
        <taxon>Fulvivirga</taxon>
    </lineage>
</organism>
<dbReference type="Pfam" id="PF00589">
    <property type="entry name" value="Phage_integrase"/>
    <property type="match status" value="1"/>
</dbReference>
<dbReference type="SUPFAM" id="SSF56349">
    <property type="entry name" value="DNA breaking-rejoining enzymes"/>
    <property type="match status" value="1"/>
</dbReference>
<dbReference type="RefSeq" id="WP_009583139.1">
    <property type="nucleotide sequence ID" value="NZ_AMZN01000107.1"/>
</dbReference>
<dbReference type="GO" id="GO:0015074">
    <property type="term" value="P:DNA integration"/>
    <property type="evidence" value="ECO:0007669"/>
    <property type="project" value="UniProtKB-KW"/>
</dbReference>
<evidence type="ECO:0000256" key="2">
    <source>
        <dbReference type="ARBA" id="ARBA00022908"/>
    </source>
</evidence>
<accession>L8JJZ5</accession>
<dbReference type="EMBL" id="AMZN01000107">
    <property type="protein sequence ID" value="ELR68583.1"/>
    <property type="molecule type" value="Genomic_DNA"/>
</dbReference>
<keyword evidence="3 5" id="KW-0238">DNA-binding</keyword>
<dbReference type="Pfam" id="PF13495">
    <property type="entry name" value="Phage_int_SAM_4"/>
    <property type="match status" value="1"/>
</dbReference>
<evidence type="ECO:0000256" key="4">
    <source>
        <dbReference type="ARBA" id="ARBA00023172"/>
    </source>
</evidence>
<dbReference type="InterPro" id="IPR044068">
    <property type="entry name" value="CB"/>
</dbReference>